<dbReference type="EMBL" id="UPTC01001309">
    <property type="protein sequence ID" value="VBB31617.1"/>
    <property type="molecule type" value="Genomic_DNA"/>
</dbReference>
<dbReference type="InterPro" id="IPR041994">
    <property type="entry name" value="GPKOW_KOW2"/>
</dbReference>
<dbReference type="SMART" id="SM00443">
    <property type="entry name" value="G_patch"/>
    <property type="match status" value="1"/>
</dbReference>
<feature type="region of interest" description="Disordered" evidence="5">
    <location>
        <begin position="46"/>
        <end position="65"/>
    </location>
</feature>
<evidence type="ECO:0000313" key="8">
    <source>
        <dbReference type="Proteomes" id="UP000276991"/>
    </source>
</evidence>
<keyword evidence="4" id="KW-0539">Nucleus</keyword>
<organism evidence="7 8">
    <name type="scientific">Acanthocheilonema viteae</name>
    <name type="common">Filarial nematode worm</name>
    <name type="synonym">Dipetalonema viteae</name>
    <dbReference type="NCBI Taxonomy" id="6277"/>
    <lineage>
        <taxon>Eukaryota</taxon>
        <taxon>Metazoa</taxon>
        <taxon>Ecdysozoa</taxon>
        <taxon>Nematoda</taxon>
        <taxon>Chromadorea</taxon>
        <taxon>Rhabditida</taxon>
        <taxon>Spirurina</taxon>
        <taxon>Spiruromorpha</taxon>
        <taxon>Filarioidea</taxon>
        <taxon>Onchocercidae</taxon>
        <taxon>Acanthocheilonema</taxon>
    </lineage>
</organism>
<protein>
    <recommendedName>
        <fullName evidence="6">G-patch domain-containing protein</fullName>
    </recommendedName>
</protein>
<dbReference type="OrthoDB" id="5577072at2759"/>
<evidence type="ECO:0000256" key="3">
    <source>
        <dbReference type="ARBA" id="ARBA00022737"/>
    </source>
</evidence>
<sequence>MAFAHEQSCTSDMSDISKYLSCQKSSDVKFTISSLKRNVTSVSNSNVLRTENDGSDDDTENTVDESKRQRLTLIKNGQIVEPEEIEKSKSSLVIPMVMQKDWRIEHLLRMKNEGKLNEEELAKLDLLTEATSSSTQEAICFSLIHNTNQVDGKINEPVSSVDADYDSVPIEMFGLAVLRGCGWQEGEGIGKTNKKVVPLRISSRRPKGLGLGAATMSKSTIKSLDSDAEKLNSLKKASPVKITGGIYRNLYGRIESLDEDNASVIIRLAVGGKNVRVNHYAVILVTDEEYERKAEHSYGGKHSNDKIEPKDNDMRTSQERNCKRQESEIAVKPNWKDMWARPELKVRFVDKRFKDGRLYNEKVRILDAANRKNCTVEDSSGNKYFEISEHWLETVIPKERGAKLMIVNGPLRGNIAVLEARDKKKHMVFARLLTTDEIVSMRFDDVCEYFGSFDEF</sequence>
<dbReference type="CDD" id="cd13153">
    <property type="entry name" value="KOW_GPKOW_B"/>
    <property type="match status" value="1"/>
</dbReference>
<dbReference type="PANTHER" id="PTHR15818:SF2">
    <property type="entry name" value="G-PATCH DOMAIN AND KOW MOTIFS-CONTAINING PROTEIN"/>
    <property type="match status" value="1"/>
</dbReference>
<proteinExistence type="inferred from homology"/>
<dbReference type="GO" id="GO:0000398">
    <property type="term" value="P:mRNA splicing, via spliceosome"/>
    <property type="evidence" value="ECO:0007669"/>
    <property type="project" value="InterPro"/>
</dbReference>
<dbReference type="InterPro" id="IPR026822">
    <property type="entry name" value="Spp2/MOS2_G-patch"/>
</dbReference>
<dbReference type="STRING" id="6277.A0A498SDJ2"/>
<name>A0A498SDJ2_ACAVI</name>
<feature type="region of interest" description="Disordered" evidence="5">
    <location>
        <begin position="295"/>
        <end position="325"/>
    </location>
</feature>
<evidence type="ECO:0000313" key="7">
    <source>
        <dbReference type="EMBL" id="VBB31617.1"/>
    </source>
</evidence>
<accession>A0A498SDJ2</accession>
<dbReference type="Pfam" id="PF25088">
    <property type="entry name" value="GPKOW_C"/>
    <property type="match status" value="1"/>
</dbReference>
<dbReference type="GO" id="GO:0005681">
    <property type="term" value="C:spliceosomal complex"/>
    <property type="evidence" value="ECO:0007669"/>
    <property type="project" value="TreeGrafter"/>
</dbReference>
<dbReference type="GO" id="GO:0003676">
    <property type="term" value="F:nucleic acid binding"/>
    <property type="evidence" value="ECO:0007669"/>
    <property type="project" value="InterPro"/>
</dbReference>
<dbReference type="PROSITE" id="PS50174">
    <property type="entry name" value="G_PATCH"/>
    <property type="match status" value="1"/>
</dbReference>
<evidence type="ECO:0000256" key="1">
    <source>
        <dbReference type="ARBA" id="ARBA00004123"/>
    </source>
</evidence>
<keyword evidence="3" id="KW-0677">Repeat</keyword>
<dbReference type="Proteomes" id="UP000276991">
    <property type="component" value="Unassembled WGS sequence"/>
</dbReference>
<comment type="similarity">
    <text evidence="2">Belongs to the MOS2 family.</text>
</comment>
<evidence type="ECO:0000256" key="4">
    <source>
        <dbReference type="ARBA" id="ARBA00023242"/>
    </source>
</evidence>
<evidence type="ECO:0000256" key="5">
    <source>
        <dbReference type="SAM" id="MobiDB-lite"/>
    </source>
</evidence>
<gene>
    <name evidence="7" type="ORF">NAV_LOCUS6408</name>
</gene>
<comment type="subcellular location">
    <subcellularLocation>
        <location evidence="1">Nucleus</location>
    </subcellularLocation>
</comment>
<evidence type="ECO:0000259" key="6">
    <source>
        <dbReference type="PROSITE" id="PS50174"/>
    </source>
</evidence>
<feature type="domain" description="G-patch" evidence="6">
    <location>
        <begin position="170"/>
        <end position="216"/>
    </location>
</feature>
<feature type="compositionally biased region" description="Acidic residues" evidence="5">
    <location>
        <begin position="53"/>
        <end position="63"/>
    </location>
</feature>
<dbReference type="Gene3D" id="2.30.30.30">
    <property type="match status" value="1"/>
</dbReference>
<dbReference type="InterPro" id="IPR005824">
    <property type="entry name" value="KOW"/>
</dbReference>
<evidence type="ECO:0000256" key="2">
    <source>
        <dbReference type="ARBA" id="ARBA00010966"/>
    </source>
</evidence>
<dbReference type="Pfam" id="PF12656">
    <property type="entry name" value="G-patch_2"/>
    <property type="match status" value="1"/>
</dbReference>
<dbReference type="SMART" id="SM00739">
    <property type="entry name" value="KOW"/>
    <property type="match status" value="2"/>
</dbReference>
<keyword evidence="8" id="KW-1185">Reference proteome</keyword>
<dbReference type="PANTHER" id="PTHR15818">
    <property type="entry name" value="G PATCH AND KOW-CONTAINING"/>
    <property type="match status" value="1"/>
</dbReference>
<dbReference type="InterPro" id="IPR045166">
    <property type="entry name" value="Spp2-like"/>
</dbReference>
<dbReference type="AlphaFoldDB" id="A0A498SDJ2"/>
<dbReference type="InterPro" id="IPR000467">
    <property type="entry name" value="G_patch_dom"/>
</dbReference>
<reference evidence="7 8" key="1">
    <citation type="submission" date="2018-08" db="EMBL/GenBank/DDBJ databases">
        <authorList>
            <person name="Laetsch R D."/>
            <person name="Stevens L."/>
            <person name="Kumar S."/>
            <person name="Blaxter L. M."/>
        </authorList>
    </citation>
    <scope>NUCLEOTIDE SEQUENCE [LARGE SCALE GENOMIC DNA]</scope>
</reference>
<dbReference type="InterPro" id="IPR014722">
    <property type="entry name" value="Rib_uL2_dom2"/>
</dbReference>